<gene>
    <name evidence="2" type="ORF">Cni_G16030</name>
</gene>
<feature type="region of interest" description="Disordered" evidence="1">
    <location>
        <begin position="1"/>
        <end position="48"/>
    </location>
</feature>
<dbReference type="EMBL" id="CP136894">
    <property type="protein sequence ID" value="WOL07290.1"/>
    <property type="molecule type" value="Genomic_DNA"/>
</dbReference>
<reference evidence="2 3" key="1">
    <citation type="submission" date="2023-10" db="EMBL/GenBank/DDBJ databases">
        <title>Chromosome-scale genome assembly provides insights into flower coloration mechanisms of Canna indica.</title>
        <authorList>
            <person name="Li C."/>
        </authorList>
    </citation>
    <scope>NUCLEOTIDE SEQUENCE [LARGE SCALE GENOMIC DNA]</scope>
    <source>
        <tissue evidence="2">Flower</tissue>
    </source>
</reference>
<evidence type="ECO:0000313" key="2">
    <source>
        <dbReference type="EMBL" id="WOL07290.1"/>
    </source>
</evidence>
<feature type="compositionally biased region" description="Polar residues" evidence="1">
    <location>
        <begin position="1"/>
        <end position="12"/>
    </location>
</feature>
<accession>A0AAQ3QGD8</accession>
<protein>
    <submittedName>
        <fullName evidence="2">Uncharacterized protein</fullName>
    </submittedName>
</protein>
<dbReference type="Proteomes" id="UP001327560">
    <property type="component" value="Chromosome 5"/>
</dbReference>
<dbReference type="AlphaFoldDB" id="A0AAQ3QGD8"/>
<feature type="compositionally biased region" description="Basic and acidic residues" evidence="1">
    <location>
        <begin position="34"/>
        <end position="44"/>
    </location>
</feature>
<keyword evidence="3" id="KW-1185">Reference proteome</keyword>
<evidence type="ECO:0000313" key="3">
    <source>
        <dbReference type="Proteomes" id="UP001327560"/>
    </source>
</evidence>
<organism evidence="2 3">
    <name type="scientific">Canna indica</name>
    <name type="common">Indian-shot</name>
    <dbReference type="NCBI Taxonomy" id="4628"/>
    <lineage>
        <taxon>Eukaryota</taxon>
        <taxon>Viridiplantae</taxon>
        <taxon>Streptophyta</taxon>
        <taxon>Embryophyta</taxon>
        <taxon>Tracheophyta</taxon>
        <taxon>Spermatophyta</taxon>
        <taxon>Magnoliopsida</taxon>
        <taxon>Liliopsida</taxon>
        <taxon>Zingiberales</taxon>
        <taxon>Cannaceae</taxon>
        <taxon>Canna</taxon>
    </lineage>
</organism>
<evidence type="ECO:0000256" key="1">
    <source>
        <dbReference type="SAM" id="MobiDB-lite"/>
    </source>
</evidence>
<sequence length="88" mass="9842">MGNDSLATGSTSNEEDEEDEAEGKAKGKEKKTKRITEAREDGGRDCTQIEEFTWTEARREMQRGRETQATDAAIGRKRSQVCERCGQA</sequence>
<proteinExistence type="predicted"/>
<name>A0AAQ3QGD8_9LILI</name>